<keyword evidence="3" id="KW-1185">Reference proteome</keyword>
<proteinExistence type="predicted"/>
<gene>
    <name evidence="2" type="ORF">ACJDUG_15975</name>
</gene>
<feature type="transmembrane region" description="Helical" evidence="1">
    <location>
        <begin position="188"/>
        <end position="209"/>
    </location>
</feature>
<keyword evidence="1" id="KW-0812">Transmembrane</keyword>
<dbReference type="Proteomes" id="UP001623591">
    <property type="component" value="Unassembled WGS sequence"/>
</dbReference>
<keyword evidence="1" id="KW-0472">Membrane</keyword>
<reference evidence="2 3" key="1">
    <citation type="submission" date="2024-11" db="EMBL/GenBank/DDBJ databases">
        <authorList>
            <person name="Heng Y.C."/>
            <person name="Lim A.C.H."/>
            <person name="Lee J.K.Y."/>
            <person name="Kittelmann S."/>
        </authorList>
    </citation>
    <scope>NUCLEOTIDE SEQUENCE [LARGE SCALE GENOMIC DNA]</scope>
    <source>
        <strain evidence="2 3">WILCCON 0185</strain>
    </source>
</reference>
<sequence>MKEEQFIKINSNIWKDLEDLSSRINKKGIKSVTSRDIKKFLSCFRECSHHLAYARTHYAESSVVPYLNSIISKSHSQVYAVEKFSPIELLKYIGYEFPNLLKKYRYYVLASLGFFALGLIISILLTLNNSDNAALFLQQSIVDSVKSGKAGGGGQWNYPLMSSTIMFNNISVSLRAFVFGITIGIGTIYVLFFNGATLGALAGLIYLYGNPKNFWSLILPHGVFELTAIFISGAAGLIIARSILIPGEYSRKHSLIAGAKKSVSLVMGVIIMLIIAGIIEGFFTPLDISADSKLLFAGITALILICYFSIPYVVKKKN</sequence>
<feature type="transmembrane region" description="Helical" evidence="1">
    <location>
        <begin position="221"/>
        <end position="244"/>
    </location>
</feature>
<dbReference type="PANTHER" id="PTHR35337:SF1">
    <property type="entry name" value="SLR1478 PROTEIN"/>
    <property type="match status" value="1"/>
</dbReference>
<name>A0ABW8T8F1_9CLOT</name>
<feature type="transmembrane region" description="Helical" evidence="1">
    <location>
        <begin position="160"/>
        <end position="181"/>
    </location>
</feature>
<evidence type="ECO:0000256" key="1">
    <source>
        <dbReference type="SAM" id="Phobius"/>
    </source>
</evidence>
<evidence type="ECO:0000313" key="2">
    <source>
        <dbReference type="EMBL" id="MFL0248447.1"/>
    </source>
</evidence>
<protein>
    <submittedName>
        <fullName evidence="2">Stage II sporulation protein M</fullName>
    </submittedName>
</protein>
<feature type="transmembrane region" description="Helical" evidence="1">
    <location>
        <begin position="106"/>
        <end position="127"/>
    </location>
</feature>
<dbReference type="RefSeq" id="WP_406770880.1">
    <property type="nucleotide sequence ID" value="NZ_JBJHZZ010000018.1"/>
</dbReference>
<feature type="transmembrane region" description="Helical" evidence="1">
    <location>
        <begin position="265"/>
        <end position="283"/>
    </location>
</feature>
<keyword evidence="1" id="KW-1133">Transmembrane helix</keyword>
<comment type="caution">
    <text evidence="2">The sequence shown here is derived from an EMBL/GenBank/DDBJ whole genome shotgun (WGS) entry which is preliminary data.</text>
</comment>
<evidence type="ECO:0000313" key="3">
    <source>
        <dbReference type="Proteomes" id="UP001623591"/>
    </source>
</evidence>
<dbReference type="Pfam" id="PF01944">
    <property type="entry name" value="SpoIIM"/>
    <property type="match status" value="1"/>
</dbReference>
<dbReference type="EMBL" id="JBJHZZ010000018">
    <property type="protein sequence ID" value="MFL0248447.1"/>
    <property type="molecule type" value="Genomic_DNA"/>
</dbReference>
<feature type="transmembrane region" description="Helical" evidence="1">
    <location>
        <begin position="295"/>
        <end position="314"/>
    </location>
</feature>
<dbReference type="InterPro" id="IPR002798">
    <property type="entry name" value="SpoIIM-like"/>
</dbReference>
<accession>A0ABW8T8F1</accession>
<organism evidence="2 3">
    <name type="scientific">Candidatus Clostridium stratigraminis</name>
    <dbReference type="NCBI Taxonomy" id="3381661"/>
    <lineage>
        <taxon>Bacteria</taxon>
        <taxon>Bacillati</taxon>
        <taxon>Bacillota</taxon>
        <taxon>Clostridia</taxon>
        <taxon>Eubacteriales</taxon>
        <taxon>Clostridiaceae</taxon>
        <taxon>Clostridium</taxon>
    </lineage>
</organism>
<dbReference type="PANTHER" id="PTHR35337">
    <property type="entry name" value="SLR1478 PROTEIN"/>
    <property type="match status" value="1"/>
</dbReference>